<feature type="coiled-coil region" evidence="3">
    <location>
        <begin position="155"/>
        <end position="304"/>
    </location>
</feature>
<dbReference type="PATRIC" id="fig|272569.17.peg.806"/>
<gene>
    <name evidence="4" type="ordered locus">pNG7386</name>
</gene>
<evidence type="ECO:0000256" key="1">
    <source>
        <dbReference type="ARBA" id="ARBA00023054"/>
    </source>
</evidence>
<protein>
    <recommendedName>
        <fullName evidence="6">Chromosome segregation protein SMC</fullName>
    </recommendedName>
</protein>
<keyword evidence="1 3" id="KW-0175">Coiled coil</keyword>
<organism evidence="4 5">
    <name type="scientific">Haloarcula marismortui (strain ATCC 43049 / DSM 3752 / JCM 8966 / VKM B-1809)</name>
    <name type="common">Halobacterium marismortui</name>
    <dbReference type="NCBI Taxonomy" id="272569"/>
    <lineage>
        <taxon>Archaea</taxon>
        <taxon>Methanobacteriati</taxon>
        <taxon>Methanobacteriota</taxon>
        <taxon>Stenosarchaea group</taxon>
        <taxon>Halobacteria</taxon>
        <taxon>Halobacteriales</taxon>
        <taxon>Haloarculaceae</taxon>
        <taxon>Haloarcula</taxon>
    </lineage>
</organism>
<dbReference type="PANTHER" id="PTHR32114:SF2">
    <property type="entry name" value="ABC TRANSPORTER ABCH.3"/>
    <property type="match status" value="1"/>
</dbReference>
<dbReference type="SUPFAM" id="SSF52540">
    <property type="entry name" value="P-loop containing nucleoside triphosphate hydrolases"/>
    <property type="match status" value="1"/>
</dbReference>
<dbReference type="Proteomes" id="UP000001169">
    <property type="component" value="Plasmid pNG700"/>
</dbReference>
<evidence type="ECO:0000256" key="3">
    <source>
        <dbReference type="SAM" id="Coils"/>
    </source>
</evidence>
<dbReference type="HOGENOM" id="CLU_409187_0_0_2"/>
<dbReference type="EMBL" id="AY596296">
    <property type="protein sequence ID" value="AAV45076.1"/>
    <property type="molecule type" value="Genomic_DNA"/>
</dbReference>
<evidence type="ECO:0000256" key="2">
    <source>
        <dbReference type="ARBA" id="ARBA00049666"/>
    </source>
</evidence>
<sequence length="671" mass="75910">MGGATRVIVLMPVTRTHRNMGSLSVSGEVATVTVEKIGGIDETTVEVPPGVTVLRGRNATNRTSFLQSVMAAHGSEWASVKGDSDQGRVELSLGEETYTRTLTRTDDGVAGSGLGLLTDSTVADLFAFLLEDNEARRAVERGVDLREIIMRPVDVASIHRQIRAAEQRKEEIDAELDRIASLKRDLPDLERQQADLRDEIAETRDELQRVEDRIDERDADFQTTQKNRDELETALDELQATRSELKRVRDDIQSEQESIAALRDERGNLAVERSGLPESPTERLEALESDIDRLRERKRELSEYTTRLQNVIGFNEELLSGEHREITDAIDAKPESVGDITDQLYKGSKTTCWTCGSQVKPERIESTLQSMRDHLQEMVSEIGSIEDELDELTGQRDKIAETRTRAQELTATIEDVDAEIERRQTTVTDLRERRNNLSARVEELEERVTTLRTEEFDEVLDLHTKANELELELDRLESERDEVSEEIADIESEIRRNNELAAQREEVVDELIDLRSRIDRLEAEATDQFNEKMDDLLDILGYGNIERIWLERTDTPDDPVHNSDDSVTGSTFTLHVVRSTDSGTVYEDTVGHLSESEREVTGLVFALAGYLVHDVYEEVPFMLLDSLEAIDSERIASLVEYFAEFPSYLVVALLPEDAQALSDSYNRITDI</sequence>
<keyword evidence="5" id="KW-1185">Reference proteome</keyword>
<keyword evidence="4" id="KW-0614">Plasmid</keyword>
<evidence type="ECO:0000313" key="4">
    <source>
        <dbReference type="EMBL" id="AAV45076.1"/>
    </source>
</evidence>
<dbReference type="AlphaFoldDB" id="Q5V5X6"/>
<evidence type="ECO:0000313" key="5">
    <source>
        <dbReference type="Proteomes" id="UP000001169"/>
    </source>
</evidence>
<name>Q5V5X6_HALMA</name>
<dbReference type="KEGG" id="hma:pNG7386"/>
<dbReference type="NCBIfam" id="NF045487">
    <property type="entry name" value="ASRP"/>
    <property type="match status" value="1"/>
</dbReference>
<dbReference type="InterPro" id="IPR027417">
    <property type="entry name" value="P-loop_NTPase"/>
</dbReference>
<comment type="similarity">
    <text evidence="2">Belongs to the Sph1/Sph2 family.</text>
</comment>
<accession>Q5V5X6</accession>
<proteinExistence type="inferred from homology"/>
<feature type="coiled-coil region" evidence="3">
    <location>
        <begin position="368"/>
        <end position="531"/>
    </location>
</feature>
<geneLocation type="plasmid" evidence="4 5">
    <name>pNG700</name>
</geneLocation>
<dbReference type="EnsemblBacteria" id="AAV45076">
    <property type="protein sequence ID" value="AAV45076"/>
    <property type="gene ID" value="pNG7386"/>
</dbReference>
<dbReference type="PANTHER" id="PTHR32114">
    <property type="entry name" value="ABC TRANSPORTER ABCH.3"/>
    <property type="match status" value="1"/>
</dbReference>
<reference evidence="4 5" key="1">
    <citation type="journal article" date="2004" name="Genome Res.">
        <title>Genome sequence of Haloarcula marismortui: a halophilic archaeon from the Dead Sea.</title>
        <authorList>
            <person name="Baliga N.S."/>
            <person name="Bonneau R."/>
            <person name="Facciotti M.T."/>
            <person name="Pan M."/>
            <person name="Glusman G."/>
            <person name="Deutsch E.W."/>
            <person name="Shannon P."/>
            <person name="Chiu Y."/>
            <person name="Weng R.S."/>
            <person name="Gan R.R."/>
            <person name="Hung P."/>
            <person name="Date S.V."/>
            <person name="Marcotte E."/>
            <person name="Hood L."/>
            <person name="Ng W.V."/>
        </authorList>
    </citation>
    <scope>NUCLEOTIDE SEQUENCE [LARGE SCALE GENOMIC DNA]</scope>
    <source>
        <strain evidence="5">ATCC 43049 / DSM 3752 / JCM 8966 / VKM B-1809</strain>
        <plasmid evidence="5">Plasmid pNG700</plasmid>
    </source>
</reference>
<evidence type="ECO:0008006" key="6">
    <source>
        <dbReference type="Google" id="ProtNLM"/>
    </source>
</evidence>
<dbReference type="Gene3D" id="1.10.287.1490">
    <property type="match status" value="2"/>
</dbReference>